<gene>
    <name evidence="2" type="ORF">DNTS_004802</name>
</gene>
<dbReference type="EMBL" id="SRMA01024014">
    <property type="protein sequence ID" value="TRZ02108.1"/>
    <property type="molecule type" value="Genomic_DNA"/>
</dbReference>
<keyword evidence="1" id="KW-0732">Signal</keyword>
<evidence type="ECO:0000256" key="1">
    <source>
        <dbReference type="SAM" id="SignalP"/>
    </source>
</evidence>
<evidence type="ECO:0000313" key="3">
    <source>
        <dbReference type="Proteomes" id="UP000316079"/>
    </source>
</evidence>
<keyword evidence="3" id="KW-1185">Reference proteome</keyword>
<evidence type="ECO:0000313" key="2">
    <source>
        <dbReference type="EMBL" id="TRZ02108.1"/>
    </source>
</evidence>
<protein>
    <submittedName>
        <fullName evidence="2">Uncharacterized protein</fullName>
    </submittedName>
</protein>
<feature type="chain" id="PRO_5022036820" evidence="1">
    <location>
        <begin position="21"/>
        <end position="211"/>
    </location>
</feature>
<sequence>MRPSCLSCCVFLLVLHPLDASTVTKLEFEDSESDWGSGFPHLLSSFPADSPFITETPVGSANCSQHFQLPPYPPLMCPRGNPVGLEEFEKSRLLLLQNRAALQEVTSSTGLRSGGATYNQQARDEAKSIKDEYVAVTQTTESIQKVFVELEEKRREGREHYTFSSLKEQIESTTDSIAQRERIAALLEKHAASLETSFNTMKLRLDKLLSQ</sequence>
<comment type="caution">
    <text evidence="2">The sequence shown here is derived from an EMBL/GenBank/DDBJ whole genome shotgun (WGS) entry which is preliminary data.</text>
</comment>
<organism evidence="2 3">
    <name type="scientific">Danionella cerebrum</name>
    <dbReference type="NCBI Taxonomy" id="2873325"/>
    <lineage>
        <taxon>Eukaryota</taxon>
        <taxon>Metazoa</taxon>
        <taxon>Chordata</taxon>
        <taxon>Craniata</taxon>
        <taxon>Vertebrata</taxon>
        <taxon>Euteleostomi</taxon>
        <taxon>Actinopterygii</taxon>
        <taxon>Neopterygii</taxon>
        <taxon>Teleostei</taxon>
        <taxon>Ostariophysi</taxon>
        <taxon>Cypriniformes</taxon>
        <taxon>Danionidae</taxon>
        <taxon>Danioninae</taxon>
        <taxon>Danionella</taxon>
    </lineage>
</organism>
<reference evidence="2 3" key="1">
    <citation type="journal article" date="2019" name="Sci. Data">
        <title>Hybrid genome assembly and annotation of Danionella translucida.</title>
        <authorList>
            <person name="Kadobianskyi M."/>
            <person name="Schulze L."/>
            <person name="Schuelke M."/>
            <person name="Judkewitz B."/>
        </authorList>
    </citation>
    <scope>NUCLEOTIDE SEQUENCE [LARGE SCALE GENOMIC DNA]</scope>
    <source>
        <strain evidence="2 3">Bolton</strain>
    </source>
</reference>
<dbReference type="Proteomes" id="UP000316079">
    <property type="component" value="Unassembled WGS sequence"/>
</dbReference>
<dbReference type="AlphaFoldDB" id="A0A553RIV1"/>
<accession>A0A553RIV1</accession>
<feature type="signal peptide" evidence="1">
    <location>
        <begin position="1"/>
        <end position="20"/>
    </location>
</feature>
<proteinExistence type="predicted"/>
<name>A0A553RIV1_9TELE</name>
<dbReference type="OrthoDB" id="8542636at2759"/>